<evidence type="ECO:0000259" key="3">
    <source>
        <dbReference type="SMART" id="SM00451"/>
    </source>
</evidence>
<reference evidence="5" key="1">
    <citation type="submission" date="2025-08" db="UniProtKB">
        <authorList>
            <consortium name="RefSeq"/>
        </authorList>
    </citation>
    <scope>IDENTIFICATION</scope>
    <source>
        <tissue evidence="5">Muscle</tissue>
    </source>
</reference>
<feature type="region of interest" description="Disordered" evidence="1">
    <location>
        <begin position="414"/>
        <end position="440"/>
    </location>
</feature>
<dbReference type="Proteomes" id="UP000694941">
    <property type="component" value="Unplaced"/>
</dbReference>
<name>A0ABM1C0Q9_LIMPO</name>
<dbReference type="SMART" id="SM00451">
    <property type="entry name" value="ZnF_U1"/>
    <property type="match status" value="2"/>
</dbReference>
<protein>
    <submittedName>
        <fullName evidence="5">Zinc finger RNA-binding protein-like</fullName>
    </submittedName>
</protein>
<dbReference type="RefSeq" id="XP_013792218.2">
    <property type="nucleotide sequence ID" value="XM_013936764.2"/>
</dbReference>
<feature type="domain" description="C2H2-type" evidence="2">
    <location>
        <begin position="314"/>
        <end position="338"/>
    </location>
</feature>
<evidence type="ECO:0000259" key="2">
    <source>
        <dbReference type="SMART" id="SM00355"/>
    </source>
</evidence>
<evidence type="ECO:0000313" key="5">
    <source>
        <dbReference type="RefSeq" id="XP_013792218.2"/>
    </source>
</evidence>
<dbReference type="SMART" id="SM00355">
    <property type="entry name" value="ZnF_C2H2"/>
    <property type="match status" value="2"/>
</dbReference>
<dbReference type="Pfam" id="PF12874">
    <property type="entry name" value="zf-met"/>
    <property type="match status" value="2"/>
</dbReference>
<evidence type="ECO:0000256" key="1">
    <source>
        <dbReference type="SAM" id="MobiDB-lite"/>
    </source>
</evidence>
<organism evidence="4 5">
    <name type="scientific">Limulus polyphemus</name>
    <name type="common">Atlantic horseshoe crab</name>
    <dbReference type="NCBI Taxonomy" id="6850"/>
    <lineage>
        <taxon>Eukaryota</taxon>
        <taxon>Metazoa</taxon>
        <taxon>Ecdysozoa</taxon>
        <taxon>Arthropoda</taxon>
        <taxon>Chelicerata</taxon>
        <taxon>Merostomata</taxon>
        <taxon>Xiphosura</taxon>
        <taxon>Limulidae</taxon>
        <taxon>Limulus</taxon>
    </lineage>
</organism>
<accession>A0ABM1C0Q9</accession>
<dbReference type="PANTHER" id="PTHR45762">
    <property type="entry name" value="ZINC FINGER RNA-BINDING PROTEIN"/>
    <property type="match status" value="1"/>
</dbReference>
<dbReference type="InterPro" id="IPR013087">
    <property type="entry name" value="Znf_C2H2_type"/>
</dbReference>
<feature type="domain" description="C2H2-type" evidence="2">
    <location>
        <begin position="267"/>
        <end position="291"/>
    </location>
</feature>
<dbReference type="InterPro" id="IPR003604">
    <property type="entry name" value="Matrin/U1-like-C_Znf_C2H2"/>
</dbReference>
<feature type="compositionally biased region" description="Basic and acidic residues" evidence="1">
    <location>
        <begin position="416"/>
        <end position="434"/>
    </location>
</feature>
<dbReference type="InterPro" id="IPR036236">
    <property type="entry name" value="Znf_C2H2_sf"/>
</dbReference>
<evidence type="ECO:0000313" key="4">
    <source>
        <dbReference type="Proteomes" id="UP000694941"/>
    </source>
</evidence>
<proteinExistence type="predicted"/>
<feature type="domain" description="U1-type" evidence="3">
    <location>
        <begin position="311"/>
        <end position="345"/>
    </location>
</feature>
<sequence>MAANNYFGFTTGAGRGSQYGTDKTSLQSSQAISSGGYGVGGQQFSTQSLSAGTRSRMSKYESVQTVGHRTVYTYSPHPQSAYEKSHTYYPQVAQTDYATMETQNQNYQAGNFFYGFGPSTAAYSGNKNKNTNKMSNAGGFFDLSLINDYYENRATKPTHLTKTSNVSQRQSQKFQTPYNVSNFVGAGRGSLRNNCGDTYSTQMKTCVQEPRDTYLGFGGSNMNTESLHSNTSGPGMNHKTKSSNWGSFKKGFRKPQSQKTPKTPQVHYCDVCKVSCAGPQTYKEHIEGQKHKKREALLKAGNVVPQSSRGGTSLRCELCDVTCTGTDAYAAHIRGAKHQKVVKLHTKLGKPIPSPEPVVVPNPESVAVTTSSNNARGEVKMVCEEEKVAASKKVVGTPKINFVGGTMLSSMKQKNLNKEGDDKTNLIKEDDKAEIQPVGE</sequence>
<feature type="domain" description="U1-type" evidence="3">
    <location>
        <begin position="264"/>
        <end position="298"/>
    </location>
</feature>
<feature type="region of interest" description="Disordered" evidence="1">
    <location>
        <begin position="228"/>
        <end position="261"/>
    </location>
</feature>
<dbReference type="GeneID" id="106476092"/>
<dbReference type="Gene3D" id="3.30.160.60">
    <property type="entry name" value="Classic Zinc Finger"/>
    <property type="match status" value="2"/>
</dbReference>
<gene>
    <name evidence="5" type="primary">LOC106476092</name>
</gene>
<dbReference type="PANTHER" id="PTHR45762:SF3">
    <property type="entry name" value="ZINC-FINGER PROTEIN AT 72D, ISOFORM B"/>
    <property type="match status" value="1"/>
</dbReference>
<keyword evidence="4" id="KW-1185">Reference proteome</keyword>
<dbReference type="SUPFAM" id="SSF57667">
    <property type="entry name" value="beta-beta-alpha zinc fingers"/>
    <property type="match status" value="2"/>
</dbReference>